<feature type="transmembrane region" description="Helical" evidence="6">
    <location>
        <begin position="148"/>
        <end position="165"/>
    </location>
</feature>
<feature type="transmembrane region" description="Helical" evidence="6">
    <location>
        <begin position="216"/>
        <end position="237"/>
    </location>
</feature>
<evidence type="ECO:0000256" key="4">
    <source>
        <dbReference type="ARBA" id="ARBA00022989"/>
    </source>
</evidence>
<feature type="transmembrane region" description="Helical" evidence="6">
    <location>
        <begin position="439"/>
        <end position="458"/>
    </location>
</feature>
<keyword evidence="4 6" id="KW-1133">Transmembrane helix</keyword>
<sequence>MKVSIPKGGSFMSHEQETGISLKSKDLIPTKTEQRHISNLGFLMLWIGIAVQLVSFIAGAQLFPALSPAEILLTCLIGNLIVAILLTLMGDIGIRYGIPYAVYIRACFGYLGTHIPAVIRAIPAMFWFGFLTWMGAFALNTIMEMLTGYSNLTLLIILFGIVQVINTAMGMEAVSKFEWLASPTILIIGVVLLFMIMNDYQLTLSNIFSIEGEGGISIGFAIAAQMGAYITMALNAMDFTRFLKVKQEAVQGSWWQANRGSFMGHSIGLIASLILFTFIGLISGIATGNWNPIEVMIQTVGEDNPLLLIVCLVFIVLAQWSTNISANLIPTSYIIINFFPRKINLVTATIIASIIGLLMQPWNFSEHMPTILMFITALLAPIVGIMFCDYYLLRKRRLNVDELYKAGGQYKYWKNVNPAALLSYLPGFILALLFPDFGFVIAFAVAALVYYPAMKYWIVKRYPQPEITETVPGGNIEKNVRNQDI</sequence>
<dbReference type="InterPro" id="IPR001248">
    <property type="entry name" value="Pur-cyt_permease"/>
</dbReference>
<keyword evidence="5 6" id="KW-0472">Membrane</keyword>
<feature type="transmembrane region" description="Helical" evidence="6">
    <location>
        <begin position="267"/>
        <end position="286"/>
    </location>
</feature>
<dbReference type="AlphaFoldDB" id="A0A372LEX3"/>
<feature type="transmembrane region" description="Helical" evidence="6">
    <location>
        <begin position="177"/>
        <end position="196"/>
    </location>
</feature>
<feature type="transmembrane region" description="Helical" evidence="6">
    <location>
        <begin position="69"/>
        <end position="90"/>
    </location>
</feature>
<keyword evidence="8" id="KW-1185">Reference proteome</keyword>
<comment type="similarity">
    <text evidence="2">Belongs to the purine-cytosine permease (2.A.39) family.</text>
</comment>
<feature type="transmembrane region" description="Helical" evidence="6">
    <location>
        <begin position="412"/>
        <end position="433"/>
    </location>
</feature>
<feature type="transmembrane region" description="Helical" evidence="6">
    <location>
        <begin position="342"/>
        <end position="359"/>
    </location>
</feature>
<dbReference type="Pfam" id="PF02133">
    <property type="entry name" value="Transp_cyt_pur"/>
    <property type="match status" value="1"/>
</dbReference>
<reference evidence="7 8" key="1">
    <citation type="submission" date="2018-08" db="EMBL/GenBank/DDBJ databases">
        <title>Bacillus chawlae sp. nov., Bacillus glennii sp. nov., and Bacillus saganii sp. nov. Isolated from the Vehicle Assembly Building at Kennedy Space Center where the Viking Spacecraft were Assembled.</title>
        <authorList>
            <person name="Seuylemezian A."/>
            <person name="Vaishampayan P."/>
        </authorList>
    </citation>
    <scope>NUCLEOTIDE SEQUENCE [LARGE SCALE GENOMIC DNA]</scope>
    <source>
        <strain evidence="7 8">V44-8</strain>
    </source>
</reference>
<evidence type="ECO:0000313" key="7">
    <source>
        <dbReference type="EMBL" id="RFU64873.1"/>
    </source>
</evidence>
<dbReference type="InterPro" id="IPR045225">
    <property type="entry name" value="Uracil/uridine/allantoin_perm"/>
</dbReference>
<evidence type="ECO:0000256" key="5">
    <source>
        <dbReference type="ARBA" id="ARBA00023136"/>
    </source>
</evidence>
<proteinExistence type="inferred from homology"/>
<feature type="transmembrane region" description="Helical" evidence="6">
    <location>
        <begin position="102"/>
        <end position="128"/>
    </location>
</feature>
<feature type="transmembrane region" description="Helical" evidence="6">
    <location>
        <begin position="40"/>
        <end position="63"/>
    </location>
</feature>
<dbReference type="Proteomes" id="UP000262939">
    <property type="component" value="Unassembled WGS sequence"/>
</dbReference>
<protein>
    <submittedName>
        <fullName evidence="7">Thiamine permease</fullName>
    </submittedName>
</protein>
<evidence type="ECO:0000256" key="3">
    <source>
        <dbReference type="ARBA" id="ARBA00022692"/>
    </source>
</evidence>
<comment type="subcellular location">
    <subcellularLocation>
        <location evidence="1">Membrane</location>
        <topology evidence="1">Multi-pass membrane protein</topology>
    </subcellularLocation>
</comment>
<dbReference type="EMBL" id="QVTD01000003">
    <property type="protein sequence ID" value="RFU64873.1"/>
    <property type="molecule type" value="Genomic_DNA"/>
</dbReference>
<dbReference type="GO" id="GO:0015205">
    <property type="term" value="F:nucleobase transmembrane transporter activity"/>
    <property type="evidence" value="ECO:0007669"/>
    <property type="project" value="TreeGrafter"/>
</dbReference>
<organism evidence="7 8">
    <name type="scientific">Peribacillus glennii</name>
    <dbReference type="NCBI Taxonomy" id="2303991"/>
    <lineage>
        <taxon>Bacteria</taxon>
        <taxon>Bacillati</taxon>
        <taxon>Bacillota</taxon>
        <taxon>Bacilli</taxon>
        <taxon>Bacillales</taxon>
        <taxon>Bacillaceae</taxon>
        <taxon>Peribacillus</taxon>
    </lineage>
</organism>
<keyword evidence="3 6" id="KW-0812">Transmembrane</keyword>
<name>A0A372LEX3_9BACI</name>
<feature type="transmembrane region" description="Helical" evidence="6">
    <location>
        <begin position="371"/>
        <end position="392"/>
    </location>
</feature>
<dbReference type="PANTHER" id="PTHR30618">
    <property type="entry name" value="NCS1 FAMILY PURINE/PYRIMIDINE TRANSPORTER"/>
    <property type="match status" value="1"/>
</dbReference>
<evidence type="ECO:0000313" key="8">
    <source>
        <dbReference type="Proteomes" id="UP000262939"/>
    </source>
</evidence>
<feature type="transmembrane region" description="Helical" evidence="6">
    <location>
        <begin position="306"/>
        <end position="330"/>
    </location>
</feature>
<evidence type="ECO:0000256" key="1">
    <source>
        <dbReference type="ARBA" id="ARBA00004141"/>
    </source>
</evidence>
<accession>A0A372LEX3</accession>
<evidence type="ECO:0000256" key="2">
    <source>
        <dbReference type="ARBA" id="ARBA00008974"/>
    </source>
</evidence>
<evidence type="ECO:0000256" key="6">
    <source>
        <dbReference type="SAM" id="Phobius"/>
    </source>
</evidence>
<dbReference type="Gene3D" id="1.10.4160.10">
    <property type="entry name" value="Hydantoin permease"/>
    <property type="match status" value="1"/>
</dbReference>
<comment type="caution">
    <text evidence="7">The sequence shown here is derived from an EMBL/GenBank/DDBJ whole genome shotgun (WGS) entry which is preliminary data.</text>
</comment>
<dbReference type="GO" id="GO:0005886">
    <property type="term" value="C:plasma membrane"/>
    <property type="evidence" value="ECO:0007669"/>
    <property type="project" value="TreeGrafter"/>
</dbReference>
<gene>
    <name evidence="7" type="ORF">D0466_02830</name>
</gene>
<dbReference type="PANTHER" id="PTHR30618:SF0">
    <property type="entry name" value="PURINE-URACIL PERMEASE NCS1"/>
    <property type="match status" value="1"/>
</dbReference>